<dbReference type="InterPro" id="IPR052035">
    <property type="entry name" value="ZnF_BED_domain_contain"/>
</dbReference>
<keyword evidence="5" id="KW-0539">Nucleus</keyword>
<comment type="subcellular location">
    <subcellularLocation>
        <location evidence="1">Nucleus</location>
    </subcellularLocation>
</comment>
<evidence type="ECO:0000256" key="6">
    <source>
        <dbReference type="SAM" id="MobiDB-lite"/>
    </source>
</evidence>
<evidence type="ECO:0000256" key="3">
    <source>
        <dbReference type="ARBA" id="ARBA00022771"/>
    </source>
</evidence>
<dbReference type="Proteomes" id="UP000460718">
    <property type="component" value="Unassembled WGS sequence"/>
</dbReference>
<evidence type="ECO:0000256" key="5">
    <source>
        <dbReference type="ARBA" id="ARBA00023242"/>
    </source>
</evidence>
<proteinExistence type="predicted"/>
<accession>A0A6A3KC48</accession>
<gene>
    <name evidence="8" type="ORF">PF011_g12604</name>
</gene>
<evidence type="ECO:0000259" key="7">
    <source>
        <dbReference type="Pfam" id="PF05699"/>
    </source>
</evidence>
<dbReference type="PANTHER" id="PTHR46481:SF10">
    <property type="entry name" value="ZINC FINGER BED DOMAIN-CONTAINING PROTEIN 39"/>
    <property type="match status" value="1"/>
</dbReference>
<evidence type="ECO:0000313" key="9">
    <source>
        <dbReference type="Proteomes" id="UP000460718"/>
    </source>
</evidence>
<feature type="compositionally biased region" description="Basic and acidic residues" evidence="6">
    <location>
        <begin position="790"/>
        <end position="809"/>
    </location>
</feature>
<feature type="compositionally biased region" description="Acidic residues" evidence="6">
    <location>
        <begin position="594"/>
        <end position="606"/>
    </location>
</feature>
<dbReference type="GO" id="GO:0008270">
    <property type="term" value="F:zinc ion binding"/>
    <property type="evidence" value="ECO:0007669"/>
    <property type="project" value="UniProtKB-KW"/>
</dbReference>
<dbReference type="Pfam" id="PF05699">
    <property type="entry name" value="Dimer_Tnp_hAT"/>
    <property type="match status" value="1"/>
</dbReference>
<dbReference type="PANTHER" id="PTHR46481">
    <property type="entry name" value="ZINC FINGER BED DOMAIN-CONTAINING PROTEIN 4"/>
    <property type="match status" value="1"/>
</dbReference>
<dbReference type="GO" id="GO:0046983">
    <property type="term" value="F:protein dimerization activity"/>
    <property type="evidence" value="ECO:0007669"/>
    <property type="project" value="InterPro"/>
</dbReference>
<sequence>MVGRQENFEKHLRNAHGILDPANVPAPPTPKEDGPFNFPQHHTPPPAMQFRQQRRSDQGVGNLPAQAAPFATSFAASDSSGVYRRNYSPAQRREFERFLLEFQVALALPDSFVEHPTTKRLFYFLNPQCLGSIPSRRVMGGRILNEYAEEHAQQKNMELIKGQEESGGRVNFLSDVWQNISKNHLLGAHLVLFGIVVVEGLHAVGSEHHGIALARQMEAVLVRLVHQGWNVGAVLTDNAGQCERARRILAGRWPSIHFGKCFAHDINNLVKAILKRTSFRLVADQACAAVNALNGSSSKWLPRAEKVIMETYELNKPLAFLSLCYTRWNSMQGCFASLLRVKTGLKQFATRFRYYSDLPSDVLVFNDETFWTTLEDAEQIIRPLCNASYILQRDENTLVDVVLCFRGIFDGFVAGPHARELIPLVEERWNDCEQPLFILALFLHPRYREAAKALPNEGISSIDSVCNYAVFYFKRFFRRDPGMLRDHMDRWCSDTLYVGYEKLVYGEFETAWRFWSAAKRMKAGPNLPDLAIAVLSIAANTATCERYFSQLGRIHTPVRNCLKAEKTNEAAITGQAIRECDHQEAKTLEREKDQDSDENEVVEEDSDGNKYLKYAGRIVKAEERQYRGDISTSNPAPDQVSINGVLIRPIASAREFQRYPDYRPSTPSRPPGTPRRHSPTPSRPPVTPSRSHSMSRPIPATPSRPYSKMPQVVPEDQESARKLCSSLKGYHQLFYLAQLHQPAPAREIPVLISDSHAAMGRHLLTVPPPSSACSCLKTPMCESELDRLEREGGGESRPVNDFESSHETDVSTDEADEEVIDEENLRLQPIPDYNDTSFPQEPGKLPGLRGAKSKLVELFSLPTRL</sequence>
<feature type="domain" description="HAT C-terminal dimerisation" evidence="7">
    <location>
        <begin position="513"/>
        <end position="570"/>
    </location>
</feature>
<dbReference type="InterPro" id="IPR012337">
    <property type="entry name" value="RNaseH-like_sf"/>
</dbReference>
<evidence type="ECO:0000256" key="2">
    <source>
        <dbReference type="ARBA" id="ARBA00022723"/>
    </source>
</evidence>
<dbReference type="AlphaFoldDB" id="A0A6A3KC48"/>
<keyword evidence="2" id="KW-0479">Metal-binding</keyword>
<protein>
    <recommendedName>
        <fullName evidence="7">HAT C-terminal dimerisation domain-containing protein</fullName>
    </recommendedName>
</protein>
<dbReference type="SUPFAM" id="SSF53098">
    <property type="entry name" value="Ribonuclease H-like"/>
    <property type="match status" value="1"/>
</dbReference>
<dbReference type="InterPro" id="IPR008906">
    <property type="entry name" value="HATC_C_dom"/>
</dbReference>
<feature type="region of interest" description="Disordered" evidence="6">
    <location>
        <begin position="790"/>
        <end position="849"/>
    </location>
</feature>
<dbReference type="GO" id="GO:0005634">
    <property type="term" value="C:nucleus"/>
    <property type="evidence" value="ECO:0007669"/>
    <property type="project" value="UniProtKB-SubCell"/>
</dbReference>
<dbReference type="EMBL" id="QXFW01000739">
    <property type="protein sequence ID" value="KAE9004102.1"/>
    <property type="molecule type" value="Genomic_DNA"/>
</dbReference>
<evidence type="ECO:0000313" key="8">
    <source>
        <dbReference type="EMBL" id="KAE9004102.1"/>
    </source>
</evidence>
<evidence type="ECO:0000256" key="1">
    <source>
        <dbReference type="ARBA" id="ARBA00004123"/>
    </source>
</evidence>
<comment type="caution">
    <text evidence="8">The sequence shown here is derived from an EMBL/GenBank/DDBJ whole genome shotgun (WGS) entry which is preliminary data.</text>
</comment>
<feature type="region of interest" description="Disordered" evidence="6">
    <location>
        <begin position="585"/>
        <end position="608"/>
    </location>
</feature>
<name>A0A6A3KC48_9STRA</name>
<organism evidence="8 9">
    <name type="scientific">Phytophthora fragariae</name>
    <dbReference type="NCBI Taxonomy" id="53985"/>
    <lineage>
        <taxon>Eukaryota</taxon>
        <taxon>Sar</taxon>
        <taxon>Stramenopiles</taxon>
        <taxon>Oomycota</taxon>
        <taxon>Peronosporomycetes</taxon>
        <taxon>Peronosporales</taxon>
        <taxon>Peronosporaceae</taxon>
        <taxon>Phytophthora</taxon>
    </lineage>
</organism>
<feature type="region of interest" description="Disordered" evidence="6">
    <location>
        <begin position="18"/>
        <end position="45"/>
    </location>
</feature>
<feature type="region of interest" description="Disordered" evidence="6">
    <location>
        <begin position="656"/>
        <end position="717"/>
    </location>
</feature>
<keyword evidence="4" id="KW-0862">Zinc</keyword>
<evidence type="ECO:0000256" key="4">
    <source>
        <dbReference type="ARBA" id="ARBA00022833"/>
    </source>
</evidence>
<reference evidence="8 9" key="1">
    <citation type="submission" date="2018-09" db="EMBL/GenBank/DDBJ databases">
        <title>Genomic investigation of the strawberry pathogen Phytophthora fragariae indicates pathogenicity is determined by transcriptional variation in three key races.</title>
        <authorList>
            <person name="Adams T.M."/>
            <person name="Armitage A.D."/>
            <person name="Sobczyk M.K."/>
            <person name="Bates H.J."/>
            <person name="Dunwell J.M."/>
            <person name="Nellist C.F."/>
            <person name="Harrison R.J."/>
        </authorList>
    </citation>
    <scope>NUCLEOTIDE SEQUENCE [LARGE SCALE GENOMIC DNA]</scope>
    <source>
        <strain evidence="8 9">SCRP245</strain>
    </source>
</reference>
<keyword evidence="3" id="KW-0863">Zinc-finger</keyword>
<feature type="compositionally biased region" description="Acidic residues" evidence="6">
    <location>
        <begin position="810"/>
        <end position="822"/>
    </location>
</feature>